<gene>
    <name evidence="1" type="ORF">JAY77_05015</name>
</gene>
<proteinExistence type="predicted"/>
<evidence type="ECO:0000313" key="2">
    <source>
        <dbReference type="Proteomes" id="UP000886674"/>
    </source>
</evidence>
<protein>
    <submittedName>
        <fullName evidence="1">Uncharacterized protein</fullName>
    </submittedName>
</protein>
<evidence type="ECO:0000313" key="1">
    <source>
        <dbReference type="EMBL" id="MCG7977493.1"/>
    </source>
</evidence>
<dbReference type="AlphaFoldDB" id="A0A9E4NHR3"/>
<dbReference type="Proteomes" id="UP000886674">
    <property type="component" value="Unassembled WGS sequence"/>
</dbReference>
<sequence length="122" mass="13161">MNNEEHNDTGGAVSLNPSTGEITIDDTAGFSRFRVVGFCTIYSNLNGVYALSFKRNGVAQHDRQFGDMDIDSTGGAAWPLLAFPPFWLPITAGGESIFLEIFTPTSTQIQGAFGIGIQIELK</sequence>
<comment type="caution">
    <text evidence="1">The sequence shown here is derived from an EMBL/GenBank/DDBJ whole genome shotgun (WGS) entry which is preliminary data.</text>
</comment>
<accession>A0A9E4NHR3</accession>
<name>A0A9E4NHR3_9GAMM</name>
<organism evidence="1 2">
    <name type="scientific">Candidatus Thiodiazotropha taylori</name>
    <dbReference type="NCBI Taxonomy" id="2792791"/>
    <lineage>
        <taxon>Bacteria</taxon>
        <taxon>Pseudomonadati</taxon>
        <taxon>Pseudomonadota</taxon>
        <taxon>Gammaproteobacteria</taxon>
        <taxon>Chromatiales</taxon>
        <taxon>Sedimenticolaceae</taxon>
        <taxon>Candidatus Thiodiazotropha</taxon>
    </lineage>
</organism>
<reference evidence="1" key="1">
    <citation type="journal article" date="2021" name="Proc. Natl. Acad. Sci. U.S.A.">
        <title>Global biogeography of chemosynthetic symbionts reveals both localized and globally distributed symbiont groups. .</title>
        <authorList>
            <person name="Osvatic J.T."/>
            <person name="Wilkins L.G.E."/>
            <person name="Leibrecht L."/>
            <person name="Leray M."/>
            <person name="Zauner S."/>
            <person name="Polzin J."/>
            <person name="Camacho Y."/>
            <person name="Gros O."/>
            <person name="van Gils J.A."/>
            <person name="Eisen J.A."/>
            <person name="Petersen J.M."/>
            <person name="Yuen B."/>
        </authorList>
    </citation>
    <scope>NUCLEOTIDE SEQUENCE</scope>
    <source>
        <strain evidence="1">MAGclacostrist055</strain>
    </source>
</reference>
<dbReference type="EMBL" id="JAEPCR010000016">
    <property type="protein sequence ID" value="MCG7977493.1"/>
    <property type="molecule type" value="Genomic_DNA"/>
</dbReference>